<evidence type="ECO:0000256" key="3">
    <source>
        <dbReference type="RuleBase" id="RU004075"/>
    </source>
</evidence>
<keyword evidence="7" id="KW-1185">Reference proteome</keyword>
<dbReference type="InterPro" id="IPR015424">
    <property type="entry name" value="PyrdxlP-dep_Trfase"/>
</dbReference>
<dbReference type="AlphaFoldDB" id="A0A271J668"/>
<proteinExistence type="inferred from homology"/>
<evidence type="ECO:0000259" key="5">
    <source>
        <dbReference type="Pfam" id="PF00266"/>
    </source>
</evidence>
<dbReference type="Proteomes" id="UP000216339">
    <property type="component" value="Unassembled WGS sequence"/>
</dbReference>
<dbReference type="Gene3D" id="3.40.640.10">
    <property type="entry name" value="Type I PLP-dependent aspartate aminotransferase-like (Major domain)"/>
    <property type="match status" value="1"/>
</dbReference>
<evidence type="ECO:0000256" key="4">
    <source>
        <dbReference type="RuleBase" id="RU004504"/>
    </source>
</evidence>
<accession>A0A271J668</accession>
<evidence type="ECO:0000313" key="7">
    <source>
        <dbReference type="Proteomes" id="UP000216339"/>
    </source>
</evidence>
<reference evidence="6 7" key="1">
    <citation type="submission" date="2016-11" db="EMBL/GenBank/DDBJ databases">
        <title>Study of marine rhodopsin-containing bacteria.</title>
        <authorList>
            <person name="Yoshizawa S."/>
            <person name="Kumagai Y."/>
            <person name="Kogure K."/>
        </authorList>
    </citation>
    <scope>NUCLEOTIDE SEQUENCE [LARGE SCALE GENOMIC DNA]</scope>
    <source>
        <strain evidence="6 7">SAORIC-28</strain>
    </source>
</reference>
<comment type="similarity">
    <text evidence="3">Belongs to the class-V pyridoxal-phosphate-dependent aminotransferase family.</text>
</comment>
<gene>
    <name evidence="6" type="ORF">BSZ37_10875</name>
</gene>
<dbReference type="PANTHER" id="PTHR43586">
    <property type="entry name" value="CYSTEINE DESULFURASE"/>
    <property type="match status" value="1"/>
</dbReference>
<evidence type="ECO:0000256" key="2">
    <source>
        <dbReference type="ARBA" id="ARBA00022898"/>
    </source>
</evidence>
<keyword evidence="2" id="KW-0663">Pyridoxal phosphate</keyword>
<comment type="cofactor">
    <cofactor evidence="1 4">
        <name>pyridoxal 5'-phosphate</name>
        <dbReference type="ChEBI" id="CHEBI:597326"/>
    </cofactor>
</comment>
<dbReference type="Gene3D" id="3.90.1150.10">
    <property type="entry name" value="Aspartate Aminotransferase, domain 1"/>
    <property type="match status" value="1"/>
</dbReference>
<dbReference type="EMBL" id="MQWD01000001">
    <property type="protein sequence ID" value="PAP78747.1"/>
    <property type="molecule type" value="Genomic_DNA"/>
</dbReference>
<comment type="caution">
    <text evidence="6">The sequence shown here is derived from an EMBL/GenBank/DDBJ whole genome shotgun (WGS) entry which is preliminary data.</text>
</comment>
<dbReference type="SUPFAM" id="SSF53383">
    <property type="entry name" value="PLP-dependent transferases"/>
    <property type="match status" value="1"/>
</dbReference>
<protein>
    <recommendedName>
        <fullName evidence="5">Aminotransferase class V domain-containing protein</fullName>
    </recommendedName>
</protein>
<name>A0A271J668_9BACT</name>
<dbReference type="Pfam" id="PF00266">
    <property type="entry name" value="Aminotran_5"/>
    <property type="match status" value="1"/>
</dbReference>
<evidence type="ECO:0000256" key="1">
    <source>
        <dbReference type="ARBA" id="ARBA00001933"/>
    </source>
</evidence>
<dbReference type="InterPro" id="IPR015422">
    <property type="entry name" value="PyrdxlP-dep_Trfase_small"/>
</dbReference>
<feature type="domain" description="Aminotransferase class V" evidence="5">
    <location>
        <begin position="10"/>
        <end position="323"/>
    </location>
</feature>
<dbReference type="InterPro" id="IPR015421">
    <property type="entry name" value="PyrdxlP-dep_Trfase_major"/>
</dbReference>
<evidence type="ECO:0000313" key="6">
    <source>
        <dbReference type="EMBL" id="PAP78747.1"/>
    </source>
</evidence>
<sequence length="374" mass="39547">MFDVSADGAYLDHAATGVLGRHVTDAVGDYLEGRAGRIDGRSPNNFPADLDRIERARRRAADLVGVPVEWVAMVPNTSYGLNLLVQGLDWMPGDRVAVPGCEFPANLLPWLGLADLGVEVDRVAHRDGVFSVDDVAAAIRPETRVVAVSAVQFLSGFRCDLEAIAALCRDRGVLLAVDAIQAVGAVRLDAGALGIDLLATGGHKWLGAMQGAGFVAVAPDLMERLRPMRGWLNGPVDWDDFDAISTDLHPDATRFHVGTMPTAGLYALDAALGAILGVGPDAIERAALANAARLGDGLERLGYDRVGPQGEPRSGIVTVRADDPEGLHAHLVERGVTCSLRSRLVRFAAHAQTRPEAVDLALDAVASFSRPVAA</sequence>
<dbReference type="PANTHER" id="PTHR43586:SF15">
    <property type="entry name" value="BLR3095 PROTEIN"/>
    <property type="match status" value="1"/>
</dbReference>
<dbReference type="InterPro" id="IPR020578">
    <property type="entry name" value="Aminotrans_V_PyrdxlP_BS"/>
</dbReference>
<dbReference type="PROSITE" id="PS00595">
    <property type="entry name" value="AA_TRANSFER_CLASS_5"/>
    <property type="match status" value="1"/>
</dbReference>
<dbReference type="InterPro" id="IPR000192">
    <property type="entry name" value="Aminotrans_V_dom"/>
</dbReference>
<organism evidence="6 7">
    <name type="scientific">Rubrivirga marina</name>
    <dbReference type="NCBI Taxonomy" id="1196024"/>
    <lineage>
        <taxon>Bacteria</taxon>
        <taxon>Pseudomonadati</taxon>
        <taxon>Rhodothermota</taxon>
        <taxon>Rhodothermia</taxon>
        <taxon>Rhodothermales</taxon>
        <taxon>Rubricoccaceae</taxon>
        <taxon>Rubrivirga</taxon>
    </lineage>
</organism>